<dbReference type="RefSeq" id="WP_289998784.1">
    <property type="nucleotide sequence ID" value="NZ_JAUEPH010000002.1"/>
</dbReference>
<dbReference type="SUPFAM" id="SSF52540">
    <property type="entry name" value="P-loop containing nucleoside triphosphate hydrolases"/>
    <property type="match status" value="1"/>
</dbReference>
<evidence type="ECO:0000313" key="2">
    <source>
        <dbReference type="EMBL" id="MDN3203220.1"/>
    </source>
</evidence>
<keyword evidence="3" id="KW-1185">Reference proteome</keyword>
<dbReference type="InterPro" id="IPR047740">
    <property type="entry name" value="SMEK_dom"/>
</dbReference>
<organism evidence="2 3">
    <name type="scientific">Algoriphagus sediminis</name>
    <dbReference type="NCBI Taxonomy" id="3057113"/>
    <lineage>
        <taxon>Bacteria</taxon>
        <taxon>Pseudomonadati</taxon>
        <taxon>Bacteroidota</taxon>
        <taxon>Cytophagia</taxon>
        <taxon>Cytophagales</taxon>
        <taxon>Cyclobacteriaceae</taxon>
        <taxon>Algoriphagus</taxon>
    </lineage>
</organism>
<dbReference type="InterPro" id="IPR027417">
    <property type="entry name" value="P-loop_NTPase"/>
</dbReference>
<dbReference type="EMBL" id="JAUEPH010000002">
    <property type="protein sequence ID" value="MDN3203220.1"/>
    <property type="molecule type" value="Genomic_DNA"/>
</dbReference>
<protein>
    <submittedName>
        <fullName evidence="2">SMEK domain-containing protein</fullName>
    </submittedName>
</protein>
<dbReference type="Pfam" id="PF21941">
    <property type="entry name" value="SMEK_N"/>
    <property type="match status" value="1"/>
</dbReference>
<proteinExistence type="predicted"/>
<sequence length="1166" mass="136423">MNKNDLENNFSAVVQLIEQDISQGNFQTTKTEDFFLRVLSTIYDLPSLQNLAYDKVNTEAIDLIDRSRRLGIQITAQKSNEKGKIDHTIDGTLKYWKNEGLNKVWIFFITETNYLKKNIDTTKPYTSIDGIDFYIKTVNRLIGDTNKSPLEKRLRLTELLKQESSGEYSGLHSLNLFRQIKKGEPFIYDNFFNHKESIYLTEKELKTIKYITKGVENGSLKDYCILGNPCSGKTTIGYSICQKIQTRKIFYLDLSNPNIQMGFLNQDITQISHNYSLLVIDNIHENIEIFKRLKEKVAGHAWISTLYLSRYYKTFDEYDLENIYKLIEGIPYYRIDKHEDFNEKVSGIIKKRINRHIKSDSSIIWRKGDFRQILKNTNNNLLKLNIALRLWEKKNKADSIVSLDKIDSNKILQQFYEEHEIDDIKSDALYIYTLLFKNDIPFIPMRNYVKENRTLREKGIILQYFNSDFTFFPHREYALLIWDSLNYINGTLSNTEKSNLLLDYIEKFETEENSINICLTIIQLNKSVDNEIIPSLINSSKVNRIISEEIRNEYLHPFQVDQILLIVFQSFELLERELTSSLFESFLTYYKTNHLSLYVYDDYMTYTRLEQLNQLLFNCSLSDTVHKTLRVNEVANTNSIVELTHRIGRKKSPETVSRILHSFDFPTWLEKINSLKKLSNITNSLSELNKSTETRKLLIGLIRNIDWDKLIDKSVQLKTDQFCKSVRELQKIDYAIGTSISKKIFFKAVENNFIDSNLDKAELSEYCKSVSDLSKLNPDYVKKRISTDFRNGLIKTKFLNENSVSNFTARAIEIRKLFNNTHEYFSIIAEITSTDRFKKRLNSVSDLNHLLIYYEFQKTYLSYSSSEIVSYTKDRILDLITRNSNTLQVLSNPKILNLEEITSGLIKNVKPSDIQLFFTENKFTYSEDLFRVLTSINKAFTIDLFQKVSNSVVQKALQHKELNFSQALEDLNKLKNKLYKDESLNCNSKISTILDQYLVSHIASESSYNKLGITDYIKGFYYGWLMSPSVIKKHCETELKNRLNTESYKVFNISPLFQSIRFLSKSTDNYYESDITSFLNRNKHNIIDTIKNEDIDKTLSALSELRQIAAYSNFITDILLNSKKAVITKMRQKKKERIYQAKLLPDLRKLANEKTNSIIRELEKSP</sequence>
<name>A0ABT7Y9X5_9BACT</name>
<evidence type="ECO:0000313" key="3">
    <source>
        <dbReference type="Proteomes" id="UP001171916"/>
    </source>
</evidence>
<dbReference type="NCBIfam" id="NF033859">
    <property type="entry name" value="SMEK_N"/>
    <property type="match status" value="1"/>
</dbReference>
<accession>A0ABT7Y9X5</accession>
<dbReference type="Proteomes" id="UP001171916">
    <property type="component" value="Unassembled WGS sequence"/>
</dbReference>
<comment type="caution">
    <text evidence="2">The sequence shown here is derived from an EMBL/GenBank/DDBJ whole genome shotgun (WGS) entry which is preliminary data.</text>
</comment>
<reference evidence="2" key="1">
    <citation type="submission" date="2023-06" db="EMBL/GenBank/DDBJ databases">
        <title>Robiginitalea aurantiacus sp. nov. and Algoriphagus sediminis sp. nov., isolated from coastal sediment.</title>
        <authorList>
            <person name="Zhou Z.Y."/>
            <person name="An J."/>
            <person name="Jia Y.W."/>
            <person name="Du Z.J."/>
        </authorList>
    </citation>
    <scope>NUCLEOTIDE SEQUENCE</scope>
    <source>
        <strain evidence="2">C2-7</strain>
    </source>
</reference>
<evidence type="ECO:0000259" key="1">
    <source>
        <dbReference type="Pfam" id="PF21941"/>
    </source>
</evidence>
<gene>
    <name evidence="2" type="ORF">QVH07_03635</name>
</gene>
<feature type="domain" description="SMEK" evidence="1">
    <location>
        <begin position="8"/>
        <end position="123"/>
    </location>
</feature>